<sequence>MPSHPAVPCAIDEASIASLHEAILSGRTTCIAIVDAYLARIAAYDRNGPALATILAVNPQAREIAARLDAQFAKTGELTGPLHGIPVAVKDNYNTTDMPTSGGNVLFKDVVPPIESTVTRKLREAGAIILAKTNMHEWALAGITISSLGGQTKNPYDLTRTPGGSSGGTGAAVAANFATVGLATDTMNSIRSPASANSLVGFRSTRGLVSRAGVIPVSHTQDVAGTITRSVEDAAIMLDVMAGFDPDDPVTARSINHIPHSFTDHLDADGLRGVRIGVLTNFFGKEEIHAEVNAVMAGARDTFRRAGASIIEIDDPALDSDAILRDCGNGNSRSYSTAISNRSAAARPWLACVN</sequence>
<keyword evidence="2" id="KW-0436">Ligase</keyword>
<dbReference type="SUPFAM" id="SSF75304">
    <property type="entry name" value="Amidase signature (AS) enzymes"/>
    <property type="match status" value="1"/>
</dbReference>
<evidence type="ECO:0000259" key="1">
    <source>
        <dbReference type="Pfam" id="PF01425"/>
    </source>
</evidence>
<dbReference type="Pfam" id="PF01425">
    <property type="entry name" value="Amidase"/>
    <property type="match status" value="1"/>
</dbReference>
<feature type="domain" description="Amidase" evidence="1">
    <location>
        <begin position="33"/>
        <end position="319"/>
    </location>
</feature>
<name>A0A380W3J7_AFIFE</name>
<dbReference type="InterPro" id="IPR036928">
    <property type="entry name" value="AS_sf"/>
</dbReference>
<gene>
    <name evidence="2" type="primary">gatA_1</name>
    <name evidence="2" type="ORF">NCTC12722_00591</name>
</gene>
<dbReference type="Proteomes" id="UP000254343">
    <property type="component" value="Unassembled WGS sequence"/>
</dbReference>
<proteinExistence type="predicted"/>
<dbReference type="EC" id="6.3.5.-" evidence="2"/>
<evidence type="ECO:0000313" key="3">
    <source>
        <dbReference type="Proteomes" id="UP000254343"/>
    </source>
</evidence>
<dbReference type="GO" id="GO:0016874">
    <property type="term" value="F:ligase activity"/>
    <property type="evidence" value="ECO:0007669"/>
    <property type="project" value="UniProtKB-KW"/>
</dbReference>
<dbReference type="PANTHER" id="PTHR42678">
    <property type="entry name" value="AMIDASE"/>
    <property type="match status" value="1"/>
</dbReference>
<dbReference type="EMBL" id="UIGB01000001">
    <property type="protein sequence ID" value="SUU83426.1"/>
    <property type="molecule type" value="Genomic_DNA"/>
</dbReference>
<dbReference type="AlphaFoldDB" id="A0A380W3J7"/>
<keyword evidence="2" id="KW-0808">Transferase</keyword>
<dbReference type="RefSeq" id="WP_002718205.1">
    <property type="nucleotide sequence ID" value="NZ_UFSI01000001.1"/>
</dbReference>
<dbReference type="Gene3D" id="3.90.1300.10">
    <property type="entry name" value="Amidase signature (AS) domain"/>
    <property type="match status" value="1"/>
</dbReference>
<accession>A0A380W3J7</accession>
<evidence type="ECO:0000313" key="2">
    <source>
        <dbReference type="EMBL" id="SUU83426.1"/>
    </source>
</evidence>
<dbReference type="PANTHER" id="PTHR42678:SF5">
    <property type="entry name" value="GLUTAMYL-TRNA(GLN) AMIDOTRANSFERASE SUBUNIT A"/>
    <property type="match status" value="1"/>
</dbReference>
<dbReference type="InterPro" id="IPR023631">
    <property type="entry name" value="Amidase_dom"/>
</dbReference>
<protein>
    <submittedName>
        <fullName evidence="2">Glutamyl-tRNA(Gln) amidotransferase subunit A</fullName>
        <ecNumber evidence="2">6.3.5.-</ecNumber>
    </submittedName>
</protein>
<organism evidence="2 3">
    <name type="scientific">Afipia felis</name>
    <name type="common">Cat scratch disease bacillus</name>
    <dbReference type="NCBI Taxonomy" id="1035"/>
    <lineage>
        <taxon>Bacteria</taxon>
        <taxon>Pseudomonadati</taxon>
        <taxon>Pseudomonadota</taxon>
        <taxon>Alphaproteobacteria</taxon>
        <taxon>Hyphomicrobiales</taxon>
        <taxon>Nitrobacteraceae</taxon>
        <taxon>Afipia</taxon>
    </lineage>
</organism>
<reference evidence="2 3" key="1">
    <citation type="submission" date="2018-06" db="EMBL/GenBank/DDBJ databases">
        <authorList>
            <consortium name="Pathogen Informatics"/>
            <person name="Doyle S."/>
        </authorList>
    </citation>
    <scope>NUCLEOTIDE SEQUENCE [LARGE SCALE GENOMIC DNA]</scope>
    <source>
        <strain evidence="2 3">NCTC12722</strain>
    </source>
</reference>
<dbReference type="GO" id="GO:0016740">
    <property type="term" value="F:transferase activity"/>
    <property type="evidence" value="ECO:0007669"/>
    <property type="project" value="UniProtKB-KW"/>
</dbReference>